<evidence type="ECO:0000313" key="17">
    <source>
        <dbReference type="EMBL" id="AMW67823.1"/>
    </source>
</evidence>
<keyword evidence="12 17" id="KW-0496">Mitochondrion</keyword>
<proteinExistence type="inferred from homology"/>
<feature type="transmembrane region" description="Helical" evidence="16">
    <location>
        <begin position="12"/>
        <end position="42"/>
    </location>
</feature>
<keyword evidence="13 16" id="KW-0472">Membrane</keyword>
<evidence type="ECO:0000256" key="15">
    <source>
        <dbReference type="ARBA" id="ARBA00049551"/>
    </source>
</evidence>
<reference evidence="17" key="1">
    <citation type="submission" date="2015-08" db="EMBL/GenBank/DDBJ databases">
        <title>Mitochondrial genomes and implications for higher phylogeny of Neuroptera (Insecta: Neuropteroidea).</title>
        <authorList>
            <person name="Wang Y."/>
            <person name="Liu X."/>
            <person name="Winterton S.L."/>
            <person name="Yang D."/>
        </authorList>
    </citation>
    <scope>NUCLEOTIDE SEQUENCE</scope>
</reference>
<evidence type="ECO:0000256" key="13">
    <source>
        <dbReference type="ARBA" id="ARBA00023136"/>
    </source>
</evidence>
<evidence type="ECO:0000256" key="1">
    <source>
        <dbReference type="ARBA" id="ARBA00004225"/>
    </source>
</evidence>
<comment type="catalytic activity">
    <reaction evidence="15">
        <text>a ubiquinone + NADH + 5 H(+)(in) = a ubiquinol + NAD(+) + 4 H(+)(out)</text>
        <dbReference type="Rhea" id="RHEA:29091"/>
        <dbReference type="Rhea" id="RHEA-COMP:9565"/>
        <dbReference type="Rhea" id="RHEA-COMP:9566"/>
        <dbReference type="ChEBI" id="CHEBI:15378"/>
        <dbReference type="ChEBI" id="CHEBI:16389"/>
        <dbReference type="ChEBI" id="CHEBI:17976"/>
        <dbReference type="ChEBI" id="CHEBI:57540"/>
        <dbReference type="ChEBI" id="CHEBI:57945"/>
        <dbReference type="EC" id="7.1.1.2"/>
    </reaction>
</comment>
<organism evidence="17">
    <name type="scientific">Nallachius americanus</name>
    <dbReference type="NCBI Taxonomy" id="560880"/>
    <lineage>
        <taxon>Eukaryota</taxon>
        <taxon>Metazoa</taxon>
        <taxon>Ecdysozoa</taxon>
        <taxon>Arthropoda</taxon>
        <taxon>Hexapoda</taxon>
        <taxon>Insecta</taxon>
        <taxon>Pterygota</taxon>
        <taxon>Neoptera</taxon>
        <taxon>Endopterygota</taxon>
        <taxon>Neuroptera</taxon>
        <taxon>Hemerobiiformia</taxon>
        <taxon>Dilaridae</taxon>
        <taxon>Nallachius</taxon>
    </lineage>
</organism>
<dbReference type="PANTHER" id="PTHR11435">
    <property type="entry name" value="NADH UBIQUINONE OXIDOREDUCTASE SUBUNIT ND6"/>
    <property type="match status" value="1"/>
</dbReference>
<evidence type="ECO:0000256" key="12">
    <source>
        <dbReference type="ARBA" id="ARBA00023128"/>
    </source>
</evidence>
<feature type="transmembrane region" description="Helical" evidence="16">
    <location>
        <begin position="48"/>
        <end position="67"/>
    </location>
</feature>
<dbReference type="GO" id="GO:0031966">
    <property type="term" value="C:mitochondrial membrane"/>
    <property type="evidence" value="ECO:0007669"/>
    <property type="project" value="UniProtKB-SubCell"/>
</dbReference>
<keyword evidence="9" id="KW-0249">Electron transport</keyword>
<evidence type="ECO:0000256" key="8">
    <source>
        <dbReference type="ARBA" id="ARBA00022967"/>
    </source>
</evidence>
<dbReference type="AlphaFoldDB" id="A0A1S5QY41"/>
<evidence type="ECO:0000256" key="3">
    <source>
        <dbReference type="ARBA" id="ARBA00012944"/>
    </source>
</evidence>
<sequence length="172" mass="20092">MHKILIMIMLINVFMFIMTIHPLVLGLMLITQTLMLCFLTYLICQSSWFGYILFLIMIGGMLILFIYMTSIAANEFSSMNFIMTKYWLIYSIILTLIITYIIYINSSIQSIEMSNFTSMMKTLNNDSLQFNMKLYNLPTYNLMILMIIYLLITLLVTVSISTISQIPLRSKF</sequence>
<dbReference type="PANTHER" id="PTHR11435:SF1">
    <property type="entry name" value="NADH-UBIQUINONE OXIDOREDUCTASE CHAIN 6"/>
    <property type="match status" value="1"/>
</dbReference>
<geneLocation type="mitochondrion" evidence="17"/>
<evidence type="ECO:0000256" key="2">
    <source>
        <dbReference type="ARBA" id="ARBA00005698"/>
    </source>
</evidence>
<accession>A0A1S5QY41</accession>
<dbReference type="EMBL" id="KT425071">
    <property type="protein sequence ID" value="AMW67823.1"/>
    <property type="molecule type" value="Genomic_DNA"/>
</dbReference>
<evidence type="ECO:0000256" key="16">
    <source>
        <dbReference type="SAM" id="Phobius"/>
    </source>
</evidence>
<protein>
    <recommendedName>
        <fullName evidence="4">NADH-ubiquinone oxidoreductase chain 6</fullName>
        <ecNumber evidence="3">7.1.1.2</ecNumber>
    </recommendedName>
    <alternativeName>
        <fullName evidence="14">NADH dehydrogenase subunit 6</fullName>
    </alternativeName>
</protein>
<evidence type="ECO:0000256" key="6">
    <source>
        <dbReference type="ARBA" id="ARBA00022660"/>
    </source>
</evidence>
<keyword evidence="5" id="KW-0813">Transport</keyword>
<dbReference type="EC" id="7.1.1.2" evidence="3"/>
<keyword evidence="8" id="KW-1278">Translocase</keyword>
<comment type="subcellular location">
    <subcellularLocation>
        <location evidence="1">Mitochondrion membrane</location>
        <topology evidence="1">Multi-pass membrane protein</topology>
    </subcellularLocation>
</comment>
<keyword evidence="7 16" id="KW-0812">Transmembrane</keyword>
<evidence type="ECO:0000256" key="9">
    <source>
        <dbReference type="ARBA" id="ARBA00022982"/>
    </source>
</evidence>
<evidence type="ECO:0000256" key="14">
    <source>
        <dbReference type="ARBA" id="ARBA00031019"/>
    </source>
</evidence>
<comment type="similarity">
    <text evidence="2">Belongs to the complex I subunit 6 family.</text>
</comment>
<feature type="transmembrane region" description="Helical" evidence="16">
    <location>
        <begin position="140"/>
        <end position="163"/>
    </location>
</feature>
<keyword evidence="10 16" id="KW-1133">Transmembrane helix</keyword>
<evidence type="ECO:0000256" key="11">
    <source>
        <dbReference type="ARBA" id="ARBA00023027"/>
    </source>
</evidence>
<dbReference type="GO" id="GO:0008137">
    <property type="term" value="F:NADH dehydrogenase (ubiquinone) activity"/>
    <property type="evidence" value="ECO:0007669"/>
    <property type="project" value="UniProtKB-EC"/>
</dbReference>
<evidence type="ECO:0000256" key="7">
    <source>
        <dbReference type="ARBA" id="ARBA00022692"/>
    </source>
</evidence>
<keyword evidence="11" id="KW-0520">NAD</keyword>
<feature type="transmembrane region" description="Helical" evidence="16">
    <location>
        <begin position="87"/>
        <end position="104"/>
    </location>
</feature>
<evidence type="ECO:0000256" key="10">
    <source>
        <dbReference type="ARBA" id="ARBA00022989"/>
    </source>
</evidence>
<keyword evidence="6" id="KW-0679">Respiratory chain</keyword>
<evidence type="ECO:0000256" key="5">
    <source>
        <dbReference type="ARBA" id="ARBA00022448"/>
    </source>
</evidence>
<evidence type="ECO:0000256" key="4">
    <source>
        <dbReference type="ARBA" id="ARBA00021095"/>
    </source>
</evidence>
<name>A0A1S5QY41_9NEOP</name>
<gene>
    <name evidence="17" type="primary">ND6</name>
</gene>
<dbReference type="InterPro" id="IPR050269">
    <property type="entry name" value="ComplexI_Subunit6"/>
</dbReference>